<dbReference type="Gene3D" id="1.10.1280.10">
    <property type="entry name" value="Di-copper center containing domain from catechol oxidase"/>
    <property type="match status" value="1"/>
</dbReference>
<dbReference type="eggNOG" id="ENOG502QVBP">
    <property type="taxonomic scope" value="Eukaryota"/>
</dbReference>
<dbReference type="InterPro" id="IPR050316">
    <property type="entry name" value="Tyrosinase/Hemocyanin"/>
</dbReference>
<evidence type="ECO:0000256" key="6">
    <source>
        <dbReference type="ARBA" id="ARBA00023008"/>
    </source>
</evidence>
<evidence type="ECO:0000313" key="9">
    <source>
        <dbReference type="EMBL" id="EFJ08151.1"/>
    </source>
</evidence>
<evidence type="ECO:0000313" key="10">
    <source>
        <dbReference type="Proteomes" id="UP000001514"/>
    </source>
</evidence>
<dbReference type="PANTHER" id="PTHR11474:SF76">
    <property type="entry name" value="SHKT DOMAIN-CONTAINING PROTEIN"/>
    <property type="match status" value="1"/>
</dbReference>
<dbReference type="EMBL" id="GL377677">
    <property type="protein sequence ID" value="EFJ08151.1"/>
    <property type="molecule type" value="Genomic_DNA"/>
</dbReference>
<dbReference type="InterPro" id="IPR022740">
    <property type="entry name" value="Polyphenol_oxidase_C"/>
</dbReference>
<keyword evidence="5" id="KW-0560">Oxidoreductase</keyword>
<dbReference type="Pfam" id="PF12143">
    <property type="entry name" value="PPO1_KFDV"/>
    <property type="match status" value="1"/>
</dbReference>
<dbReference type="GO" id="GO:0046872">
    <property type="term" value="F:metal ion binding"/>
    <property type="evidence" value="ECO:0007669"/>
    <property type="project" value="UniProtKB-KW"/>
</dbReference>
<sequence length="560" mass="63155">MYSLPSMSGMVALSIDRLELQRPSRTRLLKIAANARKEANACNSNSSPVTPSIDRRELLAGAIAGGASLASSVDSHALADPIGLPSFKHCHRATISDDINRRCCPPQPKRATIDFKPDSGPMRVRPAAHLVDKDYIAKYNEAYAKMRALSRGDPRSLRHQAKVHCAYCNYGYRQEGAPKQTLQIHFNWLFLPWHRWYLYFGDPGFALPFWSWDQEGGRYIPDMFRRETALYDAKRNTSHYEPTRVDLIYSLGSDKKSDEQIREDKLSVMYNNVAKVKQPDAFFGYPLRKGSSSINGPGGVERAPHNAVHIFCGSPDEHNNEDMGNFYSAGRDPLFYCHHGNVDRMWDVWRSLGNKDFTDPDYLNTKFLFFDENQDLVRVKVKDSLNNEKMLKYKYQAMPDDKSWTAYEPKPLKQTPWSGSSYEYRLVKASAENPEALKVEAEPVTITVDQPKGSACDEILVLEDMEIDMRSAISFNAFINLPEANKNTRVSCAEYVGTYSNVPHFMSDIGKGHTEIVNATFSIKANVEILGLKSADKLVVTLVPRGDGSLTFRGASIQYA</sequence>
<reference evidence="9 10" key="1">
    <citation type="journal article" date="2011" name="Science">
        <title>The Selaginella genome identifies genetic changes associated with the evolution of vascular plants.</title>
        <authorList>
            <person name="Banks J.A."/>
            <person name="Nishiyama T."/>
            <person name="Hasebe M."/>
            <person name="Bowman J.L."/>
            <person name="Gribskov M."/>
            <person name="dePamphilis C."/>
            <person name="Albert V.A."/>
            <person name="Aono N."/>
            <person name="Aoyama T."/>
            <person name="Ambrose B.A."/>
            <person name="Ashton N.W."/>
            <person name="Axtell M.J."/>
            <person name="Barker E."/>
            <person name="Barker M.S."/>
            <person name="Bennetzen J.L."/>
            <person name="Bonawitz N.D."/>
            <person name="Chapple C."/>
            <person name="Cheng C."/>
            <person name="Correa L.G."/>
            <person name="Dacre M."/>
            <person name="DeBarry J."/>
            <person name="Dreyer I."/>
            <person name="Elias M."/>
            <person name="Engstrom E.M."/>
            <person name="Estelle M."/>
            <person name="Feng L."/>
            <person name="Finet C."/>
            <person name="Floyd S.K."/>
            <person name="Frommer W.B."/>
            <person name="Fujita T."/>
            <person name="Gramzow L."/>
            <person name="Gutensohn M."/>
            <person name="Harholt J."/>
            <person name="Hattori M."/>
            <person name="Heyl A."/>
            <person name="Hirai T."/>
            <person name="Hiwatashi Y."/>
            <person name="Ishikawa M."/>
            <person name="Iwata M."/>
            <person name="Karol K.G."/>
            <person name="Koehler B."/>
            <person name="Kolukisaoglu U."/>
            <person name="Kubo M."/>
            <person name="Kurata T."/>
            <person name="Lalonde S."/>
            <person name="Li K."/>
            <person name="Li Y."/>
            <person name="Litt A."/>
            <person name="Lyons E."/>
            <person name="Manning G."/>
            <person name="Maruyama T."/>
            <person name="Michael T.P."/>
            <person name="Mikami K."/>
            <person name="Miyazaki S."/>
            <person name="Morinaga S."/>
            <person name="Murata T."/>
            <person name="Mueller-Roeber B."/>
            <person name="Nelson D.R."/>
            <person name="Obara M."/>
            <person name="Oguri Y."/>
            <person name="Olmstead R.G."/>
            <person name="Onodera N."/>
            <person name="Petersen B.L."/>
            <person name="Pils B."/>
            <person name="Prigge M."/>
            <person name="Rensing S.A."/>
            <person name="Riano-Pachon D.M."/>
            <person name="Roberts A.W."/>
            <person name="Sato Y."/>
            <person name="Scheller H.V."/>
            <person name="Schulz B."/>
            <person name="Schulz C."/>
            <person name="Shakirov E.V."/>
            <person name="Shibagaki N."/>
            <person name="Shinohara N."/>
            <person name="Shippen D.E."/>
            <person name="Soerensen I."/>
            <person name="Sotooka R."/>
            <person name="Sugimoto N."/>
            <person name="Sugita M."/>
            <person name="Sumikawa N."/>
            <person name="Tanurdzic M."/>
            <person name="Theissen G."/>
            <person name="Ulvskov P."/>
            <person name="Wakazuki S."/>
            <person name="Weng J.K."/>
            <person name="Willats W.W."/>
            <person name="Wipf D."/>
            <person name="Wolf P.G."/>
            <person name="Yang L."/>
            <person name="Zimmer A.D."/>
            <person name="Zhu Q."/>
            <person name="Mitros T."/>
            <person name="Hellsten U."/>
            <person name="Loque D."/>
            <person name="Otillar R."/>
            <person name="Salamov A."/>
            <person name="Schmutz J."/>
            <person name="Shapiro H."/>
            <person name="Lindquist E."/>
            <person name="Lucas S."/>
            <person name="Rokhsar D."/>
            <person name="Grigoriev I.V."/>
        </authorList>
    </citation>
    <scope>NUCLEOTIDE SEQUENCE [LARGE SCALE GENOMIC DNA]</scope>
</reference>
<evidence type="ECO:0000259" key="8">
    <source>
        <dbReference type="PROSITE" id="PS00498"/>
    </source>
</evidence>
<proteinExistence type="inferred from homology"/>
<dbReference type="InterPro" id="IPR002227">
    <property type="entry name" value="Tyrosinase_Cu-bd"/>
</dbReference>
<protein>
    <recommendedName>
        <fullName evidence="8">Tyrosinase copper-binding domain-containing protein</fullName>
    </recommendedName>
</protein>
<dbReference type="AlphaFoldDB" id="D8T5K0"/>
<evidence type="ECO:0000256" key="3">
    <source>
        <dbReference type="ARBA" id="ARBA00022723"/>
    </source>
</evidence>
<dbReference type="HOGENOM" id="CLU_029668_1_0_1"/>
<dbReference type="SUPFAM" id="SSF48056">
    <property type="entry name" value="Di-copper centre-containing domain"/>
    <property type="match status" value="1"/>
</dbReference>
<dbReference type="Proteomes" id="UP000001514">
    <property type="component" value="Unassembled WGS sequence"/>
</dbReference>
<evidence type="ECO:0000256" key="5">
    <source>
        <dbReference type="ARBA" id="ARBA00023002"/>
    </source>
</evidence>
<dbReference type="Pfam" id="PF00264">
    <property type="entry name" value="Tyrosinase"/>
    <property type="match status" value="1"/>
</dbReference>
<keyword evidence="7" id="KW-1015">Disulfide bond</keyword>
<evidence type="ECO:0000256" key="7">
    <source>
        <dbReference type="ARBA" id="ARBA00023157"/>
    </source>
</evidence>
<dbReference type="KEGG" id="smo:SELMODRAFT_429255"/>
<comment type="similarity">
    <text evidence="2">Belongs to the tyrosinase family.</text>
</comment>
<keyword evidence="6" id="KW-0186">Copper</keyword>
<feature type="domain" description="Tyrosinase copper-binding" evidence="8">
    <location>
        <begin position="332"/>
        <end position="343"/>
    </location>
</feature>
<dbReference type="STRING" id="88036.D8T5K0"/>
<accession>D8T5K0</accession>
<comment type="cofactor">
    <cofactor evidence="1">
        <name>Cu(2+)</name>
        <dbReference type="ChEBI" id="CHEBI:29036"/>
    </cofactor>
</comment>
<dbReference type="InterPro" id="IPR022739">
    <property type="entry name" value="Polyphenol_oxidase_cen"/>
</dbReference>
<keyword evidence="10" id="KW-1185">Reference proteome</keyword>
<dbReference type="Gramene" id="EFJ08151">
    <property type="protein sequence ID" value="EFJ08151"/>
    <property type="gene ID" value="SELMODRAFT_429255"/>
</dbReference>
<evidence type="ECO:0000256" key="1">
    <source>
        <dbReference type="ARBA" id="ARBA00001973"/>
    </source>
</evidence>
<dbReference type="InterPro" id="IPR008922">
    <property type="entry name" value="Di-copper_centre_dom_sf"/>
</dbReference>
<dbReference type="OrthoDB" id="6132182at2759"/>
<keyword evidence="3" id="KW-0479">Metal-binding</keyword>
<evidence type="ECO:0000256" key="2">
    <source>
        <dbReference type="ARBA" id="ARBA00009928"/>
    </source>
</evidence>
<dbReference type="Pfam" id="PF12142">
    <property type="entry name" value="PPO1_DWL"/>
    <property type="match status" value="1"/>
</dbReference>
<dbReference type="PRINTS" id="PR00092">
    <property type="entry name" value="TYROSINASE"/>
</dbReference>
<dbReference type="OMA" id="RIRTNAC"/>
<keyword evidence="4" id="KW-0883">Thioether bond</keyword>
<organism evidence="10">
    <name type="scientific">Selaginella moellendorffii</name>
    <name type="common">Spikemoss</name>
    <dbReference type="NCBI Taxonomy" id="88036"/>
    <lineage>
        <taxon>Eukaryota</taxon>
        <taxon>Viridiplantae</taxon>
        <taxon>Streptophyta</taxon>
        <taxon>Embryophyta</taxon>
        <taxon>Tracheophyta</taxon>
        <taxon>Lycopodiopsida</taxon>
        <taxon>Selaginellales</taxon>
        <taxon>Selaginellaceae</taxon>
        <taxon>Selaginella</taxon>
    </lineage>
</organism>
<dbReference type="PANTHER" id="PTHR11474">
    <property type="entry name" value="TYROSINASE FAMILY MEMBER"/>
    <property type="match status" value="1"/>
</dbReference>
<dbReference type="PROSITE" id="PS00498">
    <property type="entry name" value="TYROSINASE_2"/>
    <property type="match status" value="1"/>
</dbReference>
<name>D8T5K0_SELML</name>
<gene>
    <name evidence="9" type="ORF">SELMODRAFT_429255</name>
</gene>
<evidence type="ECO:0000256" key="4">
    <source>
        <dbReference type="ARBA" id="ARBA00022784"/>
    </source>
</evidence>
<dbReference type="GO" id="GO:0004097">
    <property type="term" value="F:catechol oxidase activity"/>
    <property type="evidence" value="ECO:0007669"/>
    <property type="project" value="InterPro"/>
</dbReference>
<dbReference type="InParanoid" id="D8T5K0"/>